<keyword evidence="2" id="KW-0547">Nucleotide-binding</keyword>
<dbReference type="Pfam" id="PF00271">
    <property type="entry name" value="Helicase_C"/>
    <property type="match status" value="1"/>
</dbReference>
<keyword evidence="2" id="KW-0347">Helicase</keyword>
<dbReference type="Gene3D" id="3.40.50.300">
    <property type="entry name" value="P-loop containing nucleotide triphosphate hydrolases"/>
    <property type="match status" value="2"/>
</dbReference>
<dbReference type="PROSITE" id="PS51194">
    <property type="entry name" value="HELICASE_CTER"/>
    <property type="match status" value="1"/>
</dbReference>
<feature type="domain" description="Helicase C-terminal" evidence="1">
    <location>
        <begin position="743"/>
        <end position="899"/>
    </location>
</feature>
<dbReference type="InterPro" id="IPR027417">
    <property type="entry name" value="P-loop_NTPase"/>
</dbReference>
<evidence type="ECO:0000259" key="1">
    <source>
        <dbReference type="PROSITE" id="PS51194"/>
    </source>
</evidence>
<name>A0ABN6IWZ3_9CLOT</name>
<dbReference type="GO" id="GO:0004386">
    <property type="term" value="F:helicase activity"/>
    <property type="evidence" value="ECO:0007669"/>
    <property type="project" value="UniProtKB-KW"/>
</dbReference>
<dbReference type="EMBL" id="AP024849">
    <property type="protein sequence ID" value="BCZ46650.1"/>
    <property type="molecule type" value="Genomic_DNA"/>
</dbReference>
<dbReference type="RefSeq" id="WP_224033069.1">
    <property type="nucleotide sequence ID" value="NZ_AP024849.1"/>
</dbReference>
<dbReference type="InterPro" id="IPR006935">
    <property type="entry name" value="Helicase/UvrB_N"/>
</dbReference>
<dbReference type="InterPro" id="IPR001650">
    <property type="entry name" value="Helicase_C-like"/>
</dbReference>
<protein>
    <submittedName>
        <fullName evidence="2">Helicase</fullName>
    </submittedName>
</protein>
<keyword evidence="3" id="KW-1185">Reference proteome</keyword>
<proteinExistence type="predicted"/>
<keyword evidence="2" id="KW-0067">ATP-binding</keyword>
<dbReference type="SUPFAM" id="SSF52540">
    <property type="entry name" value="P-loop containing nucleoside triphosphate hydrolases"/>
    <property type="match status" value="2"/>
</dbReference>
<dbReference type="Proteomes" id="UP000824633">
    <property type="component" value="Chromosome"/>
</dbReference>
<dbReference type="Pfam" id="PF04851">
    <property type="entry name" value="ResIII"/>
    <property type="match status" value="1"/>
</dbReference>
<sequence length="985" mass="114389">MKAKDFQEATAQRIFEVLKKEGQNRVLLADEVGLGKTIIAKTVIEKVSQWHKDDLKDDFFKVVYICSNANIAKQNSRKLGIPKKNCVEVSQGRLSMQHIKIYMQESEDHDYMQLIPLTPITSFATVKSSGSVSERALMYALLMRMDCFKDMNGFKDFMSNNTKAFYEWAMEYYEGQVIQCDDICGNRYILEMVEALNKKISPELIEKIRERSSLAKLEESYNNNDILTELRTIFAHISLDKLEPDLVIMDEFQNFRQLLHAENETGMIVEKFLKHDSTKVLLLSATPYKPYSTIEEISENNDEEHYVEFMQVMDFIFTDEVKRKNFREVWNNYSNKLIEFKNKDYTTLRICKNEAEDAMYQGVCRTERFNVNKNGIIDDSQAREIEIEQGDIISYVKTQSLLKDIGASNIPIDYVKSCPYLLSFMNQYKQKREIVNYFNKHKDYSLLNKRKDLFLNRNQIQNYKEIPMNNARLENLKEMLFQGGRNGFEKLLWIPTSKPYYVTNSLFDKNSNASKVLVFSSWEMVPKMIAGMMTYEVERLTVGKLYNSETEKAGKGYFTEDVKRKFLRPRLIEERTQTLTLASKSLADMFNPLEYIGKDIKDIKVELEKKVAEKLNEIKTKCGIGESQRGDVSWYVDAPRIWDGENLEDNHGDMPMDAAKVITNMIIGSPAVCGMRIFKDNNMAEKLGELFVSLFNKPESIAAVDLFYGKRSERTYYKNVLAYLVDGNIQAVLDEYSHTLGVKASDLLEQISEGMNLRTSTSEIDTYDSFTGQRKKSGLRAHFAVGYYNAKGDDENIQRTENIRTAFNSPFRPFVLATTSIGQEGLDFHLNCRKIIHWNLPANPIDLEQREGRINRFKCLAIRQNIAKKYGDIAFRQDIWEEMFNEASKQEKGNNSDLVPYWSLPNTDEDTIKIERIVPMYPMSKDQVKYNRLIKVLSLYRLTLGQPRQEELLSILGKSFEQAENIDDLFINLSPFKRRIREVED</sequence>
<reference evidence="3" key="1">
    <citation type="submission" date="2021-07" db="EMBL/GenBank/DDBJ databases">
        <title>Complete genome sequencing of a Clostridium isolate.</title>
        <authorList>
            <person name="Ueki A."/>
            <person name="Tonouchi A."/>
        </authorList>
    </citation>
    <scope>NUCLEOTIDE SEQUENCE [LARGE SCALE GENOMIC DNA]</scope>
    <source>
        <strain evidence="3">C5S11</strain>
    </source>
</reference>
<accession>A0ABN6IWZ3</accession>
<evidence type="ECO:0000313" key="3">
    <source>
        <dbReference type="Proteomes" id="UP000824633"/>
    </source>
</evidence>
<gene>
    <name evidence="2" type="ORF">psyc5s11_27170</name>
</gene>
<evidence type="ECO:0000313" key="2">
    <source>
        <dbReference type="EMBL" id="BCZ46650.1"/>
    </source>
</evidence>
<organism evidence="2 3">
    <name type="scientific">Clostridium gelidum</name>
    <dbReference type="NCBI Taxonomy" id="704125"/>
    <lineage>
        <taxon>Bacteria</taxon>
        <taxon>Bacillati</taxon>
        <taxon>Bacillota</taxon>
        <taxon>Clostridia</taxon>
        <taxon>Eubacteriales</taxon>
        <taxon>Clostridiaceae</taxon>
        <taxon>Clostridium</taxon>
    </lineage>
</organism>
<keyword evidence="2" id="KW-0378">Hydrolase</keyword>